<gene>
    <name evidence="31" type="ORF">GGR93_003556</name>
</gene>
<dbReference type="GO" id="GO:0009252">
    <property type="term" value="P:peptidoglycan biosynthetic process"/>
    <property type="evidence" value="ECO:0007669"/>
    <property type="project" value="UniProtKB-UniPathway"/>
</dbReference>
<feature type="domain" description="Penicillin-binding protein OB-like" evidence="30">
    <location>
        <begin position="338"/>
        <end position="462"/>
    </location>
</feature>
<evidence type="ECO:0000256" key="27">
    <source>
        <dbReference type="SAM" id="Phobius"/>
    </source>
</evidence>
<evidence type="ECO:0000259" key="30">
    <source>
        <dbReference type="Pfam" id="PF17092"/>
    </source>
</evidence>
<dbReference type="EMBL" id="JACIFU010000005">
    <property type="protein sequence ID" value="MBB4175753.1"/>
    <property type="molecule type" value="Genomic_DNA"/>
</dbReference>
<sequence>MTAIKGSALVFRFVLSFLGGIFTTLTMSVGMVALTIGAIFWMYGRDLPSHESLASYTPPTISRIYSGQGRLIDEFAKERRLFAPADTIPPLVKQAFISAEDKNFYEHDGYDLRGIGAAAVDAVRTRGRDVRGASTITQQVMKNFLLSGDRRAERKIKEIILAARVEEALDKEKILELYMNEIFLGQNSYGVAAAAQTYFNKTLAELAPHEAAFLASLPKAPSDYHPVRRKERLLARRNFVLREMHENGYINDDVYETERAQPLRSVQNGDFESFKADLPPRDYFTDEIRRQLSENFGEGEFFTGGLTVRATIDNEMQPIAANALRRQLEQYDRGLGIWRGTGEKIDPAQLKDEESWRNALADLRVPRDIDLENQWYPAVVLSIGETDARIGIEGVDEDADGHFIPAKDVQWARKRLEDGKLGPKGRVAGDLLEVGDVVLVRRMTADADGSFIRWTLRQVPQVQGAFVAMDVDTGRVISMQGGFSYQDSVFNRATQAQRQPGSSFKPFVYASALDSGYSPATIVVDAPIEINTPQGVWRPKNSSNRFYGPTPLRTGIEQSRNLMTIRLAQEVGMDTVGSYAERFGVYDDLSPVLANALGSQETTLYQMVSAYAMFANGGERVQPTLVDRVQDRYGRTVYKHDDRICNDCQMASLDPGVAPRVISNRERVMDPVTAYQLTSMMRGVVERGTARKTVSLGVPTAGKTGTTNDAKDVWFVGFTSNIVAGCYIGYDQPKPMGRGATGGGMCGPVFQRFMREAVKKYGGGEFSVPKGCEFIKIDRFTGARLSSGASGPNVVSECFRMGEEPVFGITFDGGFAMGSDLPLVEEVNRVAKQVTTSTGKKAVVGPKASFGSLSSGGLY</sequence>
<accession>A0A7W6MB05</accession>
<protein>
    <recommendedName>
        <fullName evidence="6">Penicillin-binding protein 1A</fullName>
        <ecNumber evidence="24">2.4.99.28</ecNumber>
        <ecNumber evidence="5">3.4.16.4</ecNumber>
    </recommendedName>
</protein>
<dbReference type="Proteomes" id="UP000565745">
    <property type="component" value="Unassembled WGS sequence"/>
</dbReference>
<dbReference type="EC" id="2.4.99.28" evidence="24"/>
<evidence type="ECO:0000256" key="15">
    <source>
        <dbReference type="ARBA" id="ARBA00022960"/>
    </source>
</evidence>
<keyword evidence="9" id="KW-0121">Carboxypeptidase</keyword>
<dbReference type="InterPro" id="IPR001460">
    <property type="entry name" value="PCN-bd_Tpept"/>
</dbReference>
<evidence type="ECO:0000256" key="24">
    <source>
        <dbReference type="ARBA" id="ARBA00044770"/>
    </source>
</evidence>
<evidence type="ECO:0000256" key="6">
    <source>
        <dbReference type="ARBA" id="ARBA00018638"/>
    </source>
</evidence>
<dbReference type="SUPFAM" id="SSF56601">
    <property type="entry name" value="beta-lactamase/transpeptidase-like"/>
    <property type="match status" value="1"/>
</dbReference>
<dbReference type="PANTHER" id="PTHR32282:SF27">
    <property type="entry name" value="PENICILLIN-BINDING PROTEIN 1A"/>
    <property type="match status" value="1"/>
</dbReference>
<keyword evidence="22" id="KW-0961">Cell wall biogenesis/degradation</keyword>
<dbReference type="SUPFAM" id="SSF53955">
    <property type="entry name" value="Lysozyme-like"/>
    <property type="match status" value="1"/>
</dbReference>
<evidence type="ECO:0000256" key="7">
    <source>
        <dbReference type="ARBA" id="ARBA00022475"/>
    </source>
</evidence>
<evidence type="ECO:0000256" key="2">
    <source>
        <dbReference type="ARBA" id="ARBA00004752"/>
    </source>
</evidence>
<comment type="pathway">
    <text evidence="26">Glycan biosynthesis.</text>
</comment>
<evidence type="ECO:0000256" key="16">
    <source>
        <dbReference type="ARBA" id="ARBA00022968"/>
    </source>
</evidence>
<dbReference type="GO" id="GO:0046677">
    <property type="term" value="P:response to antibiotic"/>
    <property type="evidence" value="ECO:0007669"/>
    <property type="project" value="UniProtKB-KW"/>
</dbReference>
<comment type="similarity">
    <text evidence="4">In the N-terminal section; belongs to the glycosyltransferase 51 family.</text>
</comment>
<keyword evidence="8" id="KW-0997">Cell inner membrane</keyword>
<evidence type="ECO:0000256" key="8">
    <source>
        <dbReference type="ARBA" id="ARBA00022519"/>
    </source>
</evidence>
<dbReference type="GO" id="GO:0005886">
    <property type="term" value="C:plasma membrane"/>
    <property type="evidence" value="ECO:0007669"/>
    <property type="project" value="UniProtKB-SubCell"/>
</dbReference>
<comment type="similarity">
    <text evidence="3">In the C-terminal section; belongs to the transpeptidase family.</text>
</comment>
<dbReference type="InterPro" id="IPR012338">
    <property type="entry name" value="Beta-lactam/transpept-like"/>
</dbReference>
<evidence type="ECO:0000256" key="23">
    <source>
        <dbReference type="ARBA" id="ARBA00034000"/>
    </source>
</evidence>
<dbReference type="GO" id="GO:0008360">
    <property type="term" value="P:regulation of cell shape"/>
    <property type="evidence" value="ECO:0007669"/>
    <property type="project" value="UniProtKB-KW"/>
</dbReference>
<keyword evidence="21" id="KW-0511">Multifunctional enzyme</keyword>
<dbReference type="FunFam" id="1.10.3810.10:FF:000003">
    <property type="entry name" value="Penicillin-binding protein 1a"/>
    <property type="match status" value="1"/>
</dbReference>
<dbReference type="EC" id="3.4.16.4" evidence="5"/>
<keyword evidence="13 27" id="KW-0812">Transmembrane</keyword>
<dbReference type="InterPro" id="IPR036950">
    <property type="entry name" value="PBP_transglycosylase"/>
</dbReference>
<feature type="transmembrane region" description="Helical" evidence="27">
    <location>
        <begin position="12"/>
        <end position="43"/>
    </location>
</feature>
<dbReference type="AlphaFoldDB" id="A0A7W6MB05"/>
<organism evidence="31 32">
    <name type="scientific">Sulfitobacter noctilucicola</name>
    <dbReference type="NCBI Taxonomy" id="1342301"/>
    <lineage>
        <taxon>Bacteria</taxon>
        <taxon>Pseudomonadati</taxon>
        <taxon>Pseudomonadota</taxon>
        <taxon>Alphaproteobacteria</taxon>
        <taxon>Rhodobacterales</taxon>
        <taxon>Roseobacteraceae</taxon>
        <taxon>Sulfitobacter</taxon>
    </lineage>
</organism>
<evidence type="ECO:0000256" key="10">
    <source>
        <dbReference type="ARBA" id="ARBA00022670"/>
    </source>
</evidence>
<dbReference type="InterPro" id="IPR031376">
    <property type="entry name" value="PCB_OB"/>
</dbReference>
<keyword evidence="18 27" id="KW-1133">Transmembrane helix</keyword>
<dbReference type="PANTHER" id="PTHR32282">
    <property type="entry name" value="BINDING PROTEIN TRANSPEPTIDASE, PUTATIVE-RELATED"/>
    <property type="match status" value="1"/>
</dbReference>
<keyword evidence="7" id="KW-1003">Cell membrane</keyword>
<keyword evidence="32" id="KW-1185">Reference proteome</keyword>
<evidence type="ECO:0000256" key="18">
    <source>
        <dbReference type="ARBA" id="ARBA00022989"/>
    </source>
</evidence>
<dbReference type="InterPro" id="IPR050396">
    <property type="entry name" value="Glycosyltr_51/Transpeptidase"/>
</dbReference>
<dbReference type="GO" id="GO:0009002">
    <property type="term" value="F:serine-type D-Ala-D-Ala carboxypeptidase activity"/>
    <property type="evidence" value="ECO:0007669"/>
    <property type="project" value="UniProtKB-EC"/>
</dbReference>
<keyword evidence="20" id="KW-0046">Antibiotic resistance</keyword>
<evidence type="ECO:0000256" key="11">
    <source>
        <dbReference type="ARBA" id="ARBA00022676"/>
    </source>
</evidence>
<evidence type="ECO:0000256" key="17">
    <source>
        <dbReference type="ARBA" id="ARBA00022984"/>
    </source>
</evidence>
<dbReference type="Pfam" id="PF00905">
    <property type="entry name" value="Transpeptidase"/>
    <property type="match status" value="1"/>
</dbReference>
<evidence type="ECO:0000256" key="22">
    <source>
        <dbReference type="ARBA" id="ARBA00023316"/>
    </source>
</evidence>
<proteinExistence type="inferred from homology"/>
<evidence type="ECO:0000256" key="9">
    <source>
        <dbReference type="ARBA" id="ARBA00022645"/>
    </source>
</evidence>
<reference evidence="31 32" key="1">
    <citation type="submission" date="2020-08" db="EMBL/GenBank/DDBJ databases">
        <title>Genomic Encyclopedia of Type Strains, Phase IV (KMG-IV): sequencing the most valuable type-strain genomes for metagenomic binning, comparative biology and taxonomic classification.</title>
        <authorList>
            <person name="Goeker M."/>
        </authorList>
    </citation>
    <scope>NUCLEOTIDE SEQUENCE [LARGE SCALE GENOMIC DNA]</scope>
    <source>
        <strain evidence="31 32">DSM 101015</strain>
    </source>
</reference>
<evidence type="ECO:0000259" key="28">
    <source>
        <dbReference type="Pfam" id="PF00905"/>
    </source>
</evidence>
<evidence type="ECO:0000256" key="1">
    <source>
        <dbReference type="ARBA" id="ARBA00004249"/>
    </source>
</evidence>
<dbReference type="InterPro" id="IPR023346">
    <property type="entry name" value="Lysozyme-like_dom_sf"/>
</dbReference>
<dbReference type="InterPro" id="IPR001264">
    <property type="entry name" value="Glyco_trans_51"/>
</dbReference>
<comment type="subcellular location">
    <subcellularLocation>
        <location evidence="1">Cell inner membrane</location>
        <topology evidence="1">Single-pass type II membrane protein</topology>
    </subcellularLocation>
</comment>
<evidence type="ECO:0000256" key="3">
    <source>
        <dbReference type="ARBA" id="ARBA00007090"/>
    </source>
</evidence>
<keyword evidence="11 31" id="KW-0328">Glycosyltransferase</keyword>
<comment type="catalytic activity">
    <reaction evidence="23">
        <text>Preferential cleavage: (Ac)2-L-Lys-D-Ala-|-D-Ala. Also transpeptidation of peptidyl-alanyl moieties that are N-acyl substituents of D-alanine.</text>
        <dbReference type="EC" id="3.4.16.4"/>
    </reaction>
</comment>
<dbReference type="GO" id="GO:0006508">
    <property type="term" value="P:proteolysis"/>
    <property type="evidence" value="ECO:0007669"/>
    <property type="project" value="UniProtKB-KW"/>
</dbReference>
<dbReference type="Gene3D" id="1.10.3810.10">
    <property type="entry name" value="Biosynthetic peptidoglycan transglycosylase-like"/>
    <property type="match status" value="1"/>
</dbReference>
<evidence type="ECO:0000256" key="5">
    <source>
        <dbReference type="ARBA" id="ARBA00012448"/>
    </source>
</evidence>
<evidence type="ECO:0000256" key="13">
    <source>
        <dbReference type="ARBA" id="ARBA00022692"/>
    </source>
</evidence>
<evidence type="ECO:0000256" key="25">
    <source>
        <dbReference type="ARBA" id="ARBA00049902"/>
    </source>
</evidence>
<keyword evidence="14 31" id="KW-0378">Hydrolase</keyword>
<evidence type="ECO:0000313" key="31">
    <source>
        <dbReference type="EMBL" id="MBB4175753.1"/>
    </source>
</evidence>
<keyword evidence="16" id="KW-0735">Signal-anchor</keyword>
<dbReference type="NCBIfam" id="TIGR02074">
    <property type="entry name" value="PBP_1a_fam"/>
    <property type="match status" value="1"/>
</dbReference>
<evidence type="ECO:0000256" key="4">
    <source>
        <dbReference type="ARBA" id="ARBA00007739"/>
    </source>
</evidence>
<keyword evidence="15" id="KW-0133">Cell shape</keyword>
<dbReference type="Pfam" id="PF17092">
    <property type="entry name" value="PCB_OB"/>
    <property type="match status" value="1"/>
</dbReference>
<evidence type="ECO:0000256" key="19">
    <source>
        <dbReference type="ARBA" id="ARBA00023136"/>
    </source>
</evidence>
<keyword evidence="12 31" id="KW-0808">Transferase</keyword>
<dbReference type="GO" id="GO:0030288">
    <property type="term" value="C:outer membrane-bounded periplasmic space"/>
    <property type="evidence" value="ECO:0007669"/>
    <property type="project" value="TreeGrafter"/>
</dbReference>
<comment type="catalytic activity">
    <reaction evidence="25">
        <text>[GlcNAc-(1-&gt;4)-Mur2Ac(oyl-L-Ala-gamma-D-Glu-L-Lys-D-Ala-D-Ala)](n)-di-trans,octa-cis-undecaprenyl diphosphate + beta-D-GlcNAc-(1-&gt;4)-Mur2Ac(oyl-L-Ala-gamma-D-Glu-L-Lys-D-Ala-D-Ala)-di-trans,octa-cis-undecaprenyl diphosphate = [GlcNAc-(1-&gt;4)-Mur2Ac(oyl-L-Ala-gamma-D-Glu-L-Lys-D-Ala-D-Ala)](n+1)-di-trans,octa-cis-undecaprenyl diphosphate + di-trans,octa-cis-undecaprenyl diphosphate + H(+)</text>
        <dbReference type="Rhea" id="RHEA:23708"/>
        <dbReference type="Rhea" id="RHEA-COMP:9602"/>
        <dbReference type="Rhea" id="RHEA-COMP:9603"/>
        <dbReference type="ChEBI" id="CHEBI:15378"/>
        <dbReference type="ChEBI" id="CHEBI:58405"/>
        <dbReference type="ChEBI" id="CHEBI:60033"/>
        <dbReference type="ChEBI" id="CHEBI:78435"/>
        <dbReference type="EC" id="2.4.99.28"/>
    </reaction>
</comment>
<name>A0A7W6MB05_9RHOB</name>
<comment type="pathway">
    <text evidence="2">Cell wall biogenesis; peptidoglycan biosynthesis.</text>
</comment>
<feature type="domain" description="Penicillin-binding protein transpeptidase" evidence="28">
    <location>
        <begin position="464"/>
        <end position="754"/>
    </location>
</feature>
<evidence type="ECO:0000313" key="32">
    <source>
        <dbReference type="Proteomes" id="UP000565745"/>
    </source>
</evidence>
<dbReference type="GO" id="GO:0071555">
    <property type="term" value="P:cell wall organization"/>
    <property type="evidence" value="ECO:0007669"/>
    <property type="project" value="UniProtKB-KW"/>
</dbReference>
<evidence type="ECO:0000256" key="20">
    <source>
        <dbReference type="ARBA" id="ARBA00023251"/>
    </source>
</evidence>
<dbReference type="Pfam" id="PF00912">
    <property type="entry name" value="Transgly"/>
    <property type="match status" value="1"/>
</dbReference>
<dbReference type="GO" id="GO:0008955">
    <property type="term" value="F:peptidoglycan glycosyltransferase activity"/>
    <property type="evidence" value="ECO:0007669"/>
    <property type="project" value="UniProtKB-EC"/>
</dbReference>
<keyword evidence="19 27" id="KW-0472">Membrane</keyword>
<feature type="domain" description="Glycosyl transferase family 51" evidence="29">
    <location>
        <begin position="69"/>
        <end position="245"/>
    </location>
</feature>
<evidence type="ECO:0000259" key="29">
    <source>
        <dbReference type="Pfam" id="PF00912"/>
    </source>
</evidence>
<evidence type="ECO:0000256" key="21">
    <source>
        <dbReference type="ARBA" id="ARBA00023268"/>
    </source>
</evidence>
<keyword evidence="10" id="KW-0645">Protease</keyword>
<evidence type="ECO:0000256" key="26">
    <source>
        <dbReference type="ARBA" id="ARBA00060592"/>
    </source>
</evidence>
<evidence type="ECO:0000256" key="12">
    <source>
        <dbReference type="ARBA" id="ARBA00022679"/>
    </source>
</evidence>
<keyword evidence="17" id="KW-0573">Peptidoglycan synthesis</keyword>
<dbReference type="GO" id="GO:0008658">
    <property type="term" value="F:penicillin binding"/>
    <property type="evidence" value="ECO:0007669"/>
    <property type="project" value="InterPro"/>
</dbReference>
<dbReference type="UniPathway" id="UPA00219"/>
<dbReference type="Gene3D" id="3.40.710.10">
    <property type="entry name" value="DD-peptidase/beta-lactamase superfamily"/>
    <property type="match status" value="2"/>
</dbReference>
<evidence type="ECO:0000256" key="14">
    <source>
        <dbReference type="ARBA" id="ARBA00022801"/>
    </source>
</evidence>
<comment type="caution">
    <text evidence="31">The sequence shown here is derived from an EMBL/GenBank/DDBJ whole genome shotgun (WGS) entry which is preliminary data.</text>
</comment>